<evidence type="ECO:0000256" key="10">
    <source>
        <dbReference type="HAMAP-Rule" id="MF_00061"/>
    </source>
</evidence>
<dbReference type="AlphaFoldDB" id="A0A438AGG6"/>
<dbReference type="Pfam" id="PF08544">
    <property type="entry name" value="GHMP_kinases_C"/>
    <property type="match status" value="1"/>
</dbReference>
<feature type="active site" evidence="10">
    <location>
        <position position="126"/>
    </location>
</feature>
<dbReference type="RefSeq" id="WP_127906465.1">
    <property type="nucleotide sequence ID" value="NZ_RQXX01000003.1"/>
</dbReference>
<evidence type="ECO:0000256" key="3">
    <source>
        <dbReference type="ARBA" id="ARBA00017473"/>
    </source>
</evidence>
<evidence type="ECO:0000259" key="11">
    <source>
        <dbReference type="Pfam" id="PF00288"/>
    </source>
</evidence>
<name>A0A438AGG6_9RHOB</name>
<feature type="binding site" evidence="10">
    <location>
        <begin position="90"/>
        <end position="100"/>
    </location>
    <ligand>
        <name>ATP</name>
        <dbReference type="ChEBI" id="CHEBI:30616"/>
    </ligand>
</feature>
<evidence type="ECO:0000256" key="6">
    <source>
        <dbReference type="ARBA" id="ARBA00022777"/>
    </source>
</evidence>
<comment type="similarity">
    <text evidence="1 10">Belongs to the GHMP kinase family. IspE subfamily.</text>
</comment>
<accession>A0A438AGG6</accession>
<dbReference type="GO" id="GO:0016114">
    <property type="term" value="P:terpenoid biosynthetic process"/>
    <property type="evidence" value="ECO:0007669"/>
    <property type="project" value="InterPro"/>
</dbReference>
<keyword evidence="6 10" id="KW-0418">Kinase</keyword>
<evidence type="ECO:0000256" key="7">
    <source>
        <dbReference type="ARBA" id="ARBA00022840"/>
    </source>
</evidence>
<evidence type="ECO:0000256" key="9">
    <source>
        <dbReference type="ARBA" id="ARBA00032554"/>
    </source>
</evidence>
<keyword evidence="4 10" id="KW-0808">Transferase</keyword>
<evidence type="ECO:0000256" key="1">
    <source>
        <dbReference type="ARBA" id="ARBA00009684"/>
    </source>
</evidence>
<comment type="caution">
    <text evidence="13">The sequence shown here is derived from an EMBL/GenBank/DDBJ whole genome shotgun (WGS) entry which is preliminary data.</text>
</comment>
<gene>
    <name evidence="10" type="primary">ispE</name>
    <name evidence="13" type="ORF">EKE94_09960</name>
</gene>
<sequence length="284" mass="28810">MKAAASAPAKVNLALHVTGRRDDGYHLLDSLVVFADVGDRVTVEPAPDWGLTVTGPRSAGVPTGDDNLVLRAARLAGGAPARITLDKHLPAAGGIGGGSSDAAATLRALAALDGRALPDVLPLGADLPVCLPAAPARMSGIGEVLSPVPPLPPLHLVLVTPDVAVPTGPVFAGLARRDNAPLPRDFPAWRDAAEMAQWLAVQRNDLEDPARATAPAIGVALARIAATEGCLLARMSGSGGTCFGIFDSRPAADAAAASLRAAHGQWWVAAAGLIPPESAAARRL</sequence>
<dbReference type="GO" id="GO:0050515">
    <property type="term" value="F:4-(cytidine 5'-diphospho)-2-C-methyl-D-erythritol kinase activity"/>
    <property type="evidence" value="ECO:0007669"/>
    <property type="project" value="UniProtKB-UniRule"/>
</dbReference>
<dbReference type="GO" id="GO:0019288">
    <property type="term" value="P:isopentenyl diphosphate biosynthetic process, methylerythritol 4-phosphate pathway"/>
    <property type="evidence" value="ECO:0007669"/>
    <property type="project" value="UniProtKB-UniRule"/>
</dbReference>
<dbReference type="InterPro" id="IPR013750">
    <property type="entry name" value="GHMP_kinase_C_dom"/>
</dbReference>
<dbReference type="UniPathway" id="UPA00056">
    <property type="reaction ID" value="UER00094"/>
</dbReference>
<dbReference type="InterPro" id="IPR006204">
    <property type="entry name" value="GHMP_kinase_N_dom"/>
</dbReference>
<evidence type="ECO:0000256" key="5">
    <source>
        <dbReference type="ARBA" id="ARBA00022741"/>
    </source>
</evidence>
<evidence type="ECO:0000313" key="13">
    <source>
        <dbReference type="EMBL" id="RVV97800.1"/>
    </source>
</evidence>
<dbReference type="InterPro" id="IPR004424">
    <property type="entry name" value="IspE"/>
</dbReference>
<dbReference type="EC" id="2.7.1.148" evidence="2 10"/>
<evidence type="ECO:0000259" key="12">
    <source>
        <dbReference type="Pfam" id="PF08544"/>
    </source>
</evidence>
<dbReference type="Gene3D" id="3.30.230.10">
    <property type="match status" value="1"/>
</dbReference>
<dbReference type="Pfam" id="PF00288">
    <property type="entry name" value="GHMP_kinases_N"/>
    <property type="match status" value="1"/>
</dbReference>
<dbReference type="GO" id="GO:0005524">
    <property type="term" value="F:ATP binding"/>
    <property type="evidence" value="ECO:0007669"/>
    <property type="project" value="UniProtKB-UniRule"/>
</dbReference>
<dbReference type="HAMAP" id="MF_00061">
    <property type="entry name" value="IspE"/>
    <property type="match status" value="1"/>
</dbReference>
<evidence type="ECO:0000256" key="4">
    <source>
        <dbReference type="ARBA" id="ARBA00022679"/>
    </source>
</evidence>
<evidence type="ECO:0000256" key="8">
    <source>
        <dbReference type="ARBA" id="ARBA00023229"/>
    </source>
</evidence>
<dbReference type="SUPFAM" id="SSF54211">
    <property type="entry name" value="Ribosomal protein S5 domain 2-like"/>
    <property type="match status" value="1"/>
</dbReference>
<comment type="pathway">
    <text evidence="10">Isoprenoid biosynthesis; isopentenyl diphosphate biosynthesis via DXP pathway; isopentenyl diphosphate from 1-deoxy-D-xylulose 5-phosphate: step 3/6.</text>
</comment>
<feature type="domain" description="GHMP kinase C-terminal" evidence="12">
    <location>
        <begin position="189"/>
        <end position="262"/>
    </location>
</feature>
<dbReference type="PIRSF" id="PIRSF010376">
    <property type="entry name" value="IspE"/>
    <property type="match status" value="1"/>
</dbReference>
<dbReference type="Proteomes" id="UP000285908">
    <property type="component" value="Unassembled WGS sequence"/>
</dbReference>
<dbReference type="InterPro" id="IPR020568">
    <property type="entry name" value="Ribosomal_Su5_D2-typ_SF"/>
</dbReference>
<evidence type="ECO:0000256" key="2">
    <source>
        <dbReference type="ARBA" id="ARBA00012052"/>
    </source>
</evidence>
<dbReference type="PANTHER" id="PTHR43527:SF2">
    <property type="entry name" value="4-DIPHOSPHOCYTIDYL-2-C-METHYL-D-ERYTHRITOL KINASE, CHLOROPLASTIC"/>
    <property type="match status" value="1"/>
</dbReference>
<dbReference type="OrthoDB" id="9809438at2"/>
<proteinExistence type="inferred from homology"/>
<reference evidence="13 14" key="1">
    <citation type="submission" date="2018-11" db="EMBL/GenBank/DDBJ databases">
        <title>Mesobaculum littorinae gen. nov., sp. nov., isolated from Littorina scabra that represents a novel genus of the order Rhodobacteraceae.</title>
        <authorList>
            <person name="Li F."/>
        </authorList>
    </citation>
    <scope>NUCLEOTIDE SEQUENCE [LARGE SCALE GENOMIC DNA]</scope>
    <source>
        <strain evidence="13 14">M0103</strain>
    </source>
</reference>
<dbReference type="NCBIfam" id="NF011202">
    <property type="entry name" value="PRK14608.1"/>
    <property type="match status" value="1"/>
</dbReference>
<feature type="active site" evidence="10">
    <location>
        <position position="10"/>
    </location>
</feature>
<dbReference type="InterPro" id="IPR036554">
    <property type="entry name" value="GHMP_kinase_C_sf"/>
</dbReference>
<keyword evidence="8 10" id="KW-0414">Isoprene biosynthesis</keyword>
<comment type="catalytic activity">
    <reaction evidence="10">
        <text>4-CDP-2-C-methyl-D-erythritol + ATP = 4-CDP-2-C-methyl-D-erythritol 2-phosphate + ADP + H(+)</text>
        <dbReference type="Rhea" id="RHEA:18437"/>
        <dbReference type="ChEBI" id="CHEBI:15378"/>
        <dbReference type="ChEBI" id="CHEBI:30616"/>
        <dbReference type="ChEBI" id="CHEBI:57823"/>
        <dbReference type="ChEBI" id="CHEBI:57919"/>
        <dbReference type="ChEBI" id="CHEBI:456216"/>
        <dbReference type="EC" id="2.7.1.148"/>
    </reaction>
</comment>
<evidence type="ECO:0000313" key="14">
    <source>
        <dbReference type="Proteomes" id="UP000285908"/>
    </source>
</evidence>
<dbReference type="EMBL" id="RQXX01000003">
    <property type="protein sequence ID" value="RVV97800.1"/>
    <property type="molecule type" value="Genomic_DNA"/>
</dbReference>
<dbReference type="InterPro" id="IPR014721">
    <property type="entry name" value="Ribsml_uS5_D2-typ_fold_subgr"/>
</dbReference>
<protein>
    <recommendedName>
        <fullName evidence="3 10">4-diphosphocytidyl-2-C-methyl-D-erythritol kinase</fullName>
        <shortName evidence="10">CMK</shortName>
        <ecNumber evidence="2 10">2.7.1.148</ecNumber>
    </recommendedName>
    <alternativeName>
        <fullName evidence="9 10">4-(cytidine-5'-diphospho)-2-C-methyl-D-erythritol kinase</fullName>
    </alternativeName>
</protein>
<dbReference type="PANTHER" id="PTHR43527">
    <property type="entry name" value="4-DIPHOSPHOCYTIDYL-2-C-METHYL-D-ERYTHRITOL KINASE, CHLOROPLASTIC"/>
    <property type="match status" value="1"/>
</dbReference>
<keyword evidence="5 10" id="KW-0547">Nucleotide-binding</keyword>
<dbReference type="Gene3D" id="3.30.70.890">
    <property type="entry name" value="GHMP kinase, C-terminal domain"/>
    <property type="match status" value="1"/>
</dbReference>
<organism evidence="13 14">
    <name type="scientific">Mesobaculum littorinae</name>
    <dbReference type="NCBI Taxonomy" id="2486419"/>
    <lineage>
        <taxon>Bacteria</taxon>
        <taxon>Pseudomonadati</taxon>
        <taxon>Pseudomonadota</taxon>
        <taxon>Alphaproteobacteria</taxon>
        <taxon>Rhodobacterales</taxon>
        <taxon>Roseobacteraceae</taxon>
        <taxon>Mesobaculum</taxon>
    </lineage>
</organism>
<comment type="function">
    <text evidence="10">Catalyzes the phosphorylation of the position 2 hydroxy group of 4-diphosphocytidyl-2C-methyl-D-erythritol.</text>
</comment>
<dbReference type="SUPFAM" id="SSF55060">
    <property type="entry name" value="GHMP Kinase, C-terminal domain"/>
    <property type="match status" value="1"/>
</dbReference>
<keyword evidence="14" id="KW-1185">Reference proteome</keyword>
<feature type="domain" description="GHMP kinase N-terminal" evidence="11">
    <location>
        <begin position="67"/>
        <end position="119"/>
    </location>
</feature>
<keyword evidence="7 10" id="KW-0067">ATP-binding</keyword>